<dbReference type="GO" id="GO:0003700">
    <property type="term" value="F:DNA-binding transcription factor activity"/>
    <property type="evidence" value="ECO:0007669"/>
    <property type="project" value="InterPro"/>
</dbReference>
<dbReference type="SUPFAM" id="SSF46785">
    <property type="entry name" value="Winged helix' DNA-binding domain"/>
    <property type="match status" value="1"/>
</dbReference>
<evidence type="ECO:0000256" key="1">
    <source>
        <dbReference type="ARBA" id="ARBA00023015"/>
    </source>
</evidence>
<name>A0A9X3NEM6_9ACTN</name>
<keyword evidence="3" id="KW-0804">Transcription</keyword>
<feature type="domain" description="HTH marR-type" evidence="4">
    <location>
        <begin position="1"/>
        <end position="140"/>
    </location>
</feature>
<reference evidence="5" key="1">
    <citation type="submission" date="2022-10" db="EMBL/GenBank/DDBJ databases">
        <title>The WGS of Solirubrobacter phytolaccae KCTC 29190.</title>
        <authorList>
            <person name="Jiang Z."/>
        </authorList>
    </citation>
    <scope>NUCLEOTIDE SEQUENCE</scope>
    <source>
        <strain evidence="5">KCTC 29190</strain>
    </source>
</reference>
<keyword evidence="1" id="KW-0805">Transcription regulation</keyword>
<dbReference type="AlphaFoldDB" id="A0A9X3NEM6"/>
<evidence type="ECO:0000256" key="3">
    <source>
        <dbReference type="ARBA" id="ARBA00023163"/>
    </source>
</evidence>
<comment type="caution">
    <text evidence="5">The sequence shown here is derived from an EMBL/GenBank/DDBJ whole genome shotgun (WGS) entry which is preliminary data.</text>
</comment>
<dbReference type="PANTHER" id="PTHR42756:SF1">
    <property type="entry name" value="TRANSCRIPTIONAL REPRESSOR OF EMRAB OPERON"/>
    <property type="match status" value="1"/>
</dbReference>
<dbReference type="RefSeq" id="WP_270028293.1">
    <property type="nucleotide sequence ID" value="NZ_JAPDDP010000063.1"/>
</dbReference>
<gene>
    <name evidence="5" type="ORF">OJ997_26470</name>
</gene>
<keyword evidence="6" id="KW-1185">Reference proteome</keyword>
<proteinExistence type="predicted"/>
<dbReference type="PROSITE" id="PS50995">
    <property type="entry name" value="HTH_MARR_2"/>
    <property type="match status" value="1"/>
</dbReference>
<dbReference type="PANTHER" id="PTHR42756">
    <property type="entry name" value="TRANSCRIPTIONAL REGULATOR, MARR"/>
    <property type="match status" value="1"/>
</dbReference>
<dbReference type="Pfam" id="PF12802">
    <property type="entry name" value="MarR_2"/>
    <property type="match status" value="1"/>
</dbReference>
<dbReference type="Gene3D" id="1.10.10.10">
    <property type="entry name" value="Winged helix-like DNA-binding domain superfamily/Winged helix DNA-binding domain"/>
    <property type="match status" value="1"/>
</dbReference>
<accession>A0A9X3NEM6</accession>
<organism evidence="5 6">
    <name type="scientific">Solirubrobacter phytolaccae</name>
    <dbReference type="NCBI Taxonomy" id="1404360"/>
    <lineage>
        <taxon>Bacteria</taxon>
        <taxon>Bacillati</taxon>
        <taxon>Actinomycetota</taxon>
        <taxon>Thermoleophilia</taxon>
        <taxon>Solirubrobacterales</taxon>
        <taxon>Solirubrobacteraceae</taxon>
        <taxon>Solirubrobacter</taxon>
    </lineage>
</organism>
<dbReference type="InterPro" id="IPR036388">
    <property type="entry name" value="WH-like_DNA-bd_sf"/>
</dbReference>
<dbReference type="Proteomes" id="UP001147653">
    <property type="component" value="Unassembled WGS sequence"/>
</dbReference>
<dbReference type="SMART" id="SM00347">
    <property type="entry name" value="HTH_MARR"/>
    <property type="match status" value="1"/>
</dbReference>
<dbReference type="PRINTS" id="PR00598">
    <property type="entry name" value="HTHMARR"/>
</dbReference>
<protein>
    <submittedName>
        <fullName evidence="5">MarR family transcriptional regulator</fullName>
    </submittedName>
</protein>
<dbReference type="GO" id="GO:0003677">
    <property type="term" value="F:DNA binding"/>
    <property type="evidence" value="ECO:0007669"/>
    <property type="project" value="UniProtKB-KW"/>
</dbReference>
<dbReference type="EMBL" id="JAPDDP010000063">
    <property type="protein sequence ID" value="MDA0183879.1"/>
    <property type="molecule type" value="Genomic_DNA"/>
</dbReference>
<evidence type="ECO:0000313" key="5">
    <source>
        <dbReference type="EMBL" id="MDA0183879.1"/>
    </source>
</evidence>
<evidence type="ECO:0000259" key="4">
    <source>
        <dbReference type="PROSITE" id="PS50995"/>
    </source>
</evidence>
<sequence length="140" mass="15554">MKDAPRRLQGLPSWLLSHAALAGDRLVNEALATEGVRKYHFRVLVALSDDGPLSQAELGRRLAIDRSDMAAVAAELEQRDYIARTRDDRDRRRNVVTITPAGSEALARMDAAIDAAQDTLLAPLSEKERQQLTQLLARLR</sequence>
<dbReference type="InterPro" id="IPR036390">
    <property type="entry name" value="WH_DNA-bd_sf"/>
</dbReference>
<evidence type="ECO:0000313" key="6">
    <source>
        <dbReference type="Proteomes" id="UP001147653"/>
    </source>
</evidence>
<evidence type="ECO:0000256" key="2">
    <source>
        <dbReference type="ARBA" id="ARBA00023125"/>
    </source>
</evidence>
<dbReference type="InterPro" id="IPR000835">
    <property type="entry name" value="HTH_MarR-typ"/>
</dbReference>
<keyword evidence="2" id="KW-0238">DNA-binding</keyword>